<accession>A0A6M0SRP5</accession>
<sequence>MGVKSIWNKLKKGVKAGMAAAQVKSIIDDEQIVGMITEFNMSQKRKLMIIGSKYYEVENDIFKRKLTKVVDGETIEETYKANNKLAHAKYKNIVDEKVAYLLSRPYSLNCDDKQYIEKIKDSLGKHFQYKLSGLGYEASNKGISWLQPYINEQGKFSTMIIPSEQCIPIWKDNSHMELSGMIRVYEITYWVGSTKKTDTNVEVWSEDGVVYYTLDDKKLIYKYDKSNDIDNGGPIAHFKRDNEWISWGKVPFIPFKNNRVEMPDIKFVKSLLDEYDKSRSEAANYVEDVKNLIFILKGYGGEDIKEFMKHLNEDRAIPIDDPQDGGVDALTPTMDITALREHYEQLKRDLTEDGQSINKDLDKFGSAPSGVALKFMYAGLDLKSNALEVEFKMGFESLLYFINIYLGETNQGNYNSDTINLDIEFNRDMEINESEIIDNCSKSKGIVSDELILANHPWVKDIEKENEALDKQTKASLPFKDRVPINEGDSIE</sequence>
<comment type="caution">
    <text evidence="1">The sequence shown here is derived from an EMBL/GenBank/DDBJ whole genome shotgun (WGS) entry which is preliminary data.</text>
</comment>
<dbReference type="NCBIfam" id="TIGR01538">
    <property type="entry name" value="portal_SPP1"/>
    <property type="match status" value="1"/>
</dbReference>
<dbReference type="InterPro" id="IPR006428">
    <property type="entry name" value="Portal_SPP1-type"/>
</dbReference>
<dbReference type="AlphaFoldDB" id="A0A6M0SRP5"/>
<dbReference type="InterPro" id="IPR021145">
    <property type="entry name" value="Portal_protein_SPP1_Gp6-like"/>
</dbReference>
<proteinExistence type="predicted"/>
<organism evidence="1 2">
    <name type="scientific">Clostridium botulinum</name>
    <dbReference type="NCBI Taxonomy" id="1491"/>
    <lineage>
        <taxon>Bacteria</taxon>
        <taxon>Bacillati</taxon>
        <taxon>Bacillota</taxon>
        <taxon>Clostridia</taxon>
        <taxon>Eubacteriales</taxon>
        <taxon>Clostridiaceae</taxon>
        <taxon>Clostridium</taxon>
    </lineage>
</organism>
<protein>
    <submittedName>
        <fullName evidence="1">Phage portal protein</fullName>
    </submittedName>
</protein>
<dbReference type="Proteomes" id="UP000472355">
    <property type="component" value="Unassembled WGS sequence"/>
</dbReference>
<reference evidence="1 2" key="1">
    <citation type="submission" date="2019-02" db="EMBL/GenBank/DDBJ databases">
        <title>Genome sequencing of Clostridium botulinum clinical isolates.</title>
        <authorList>
            <person name="Brunt J."/>
            <person name="Van Vliet A.H.M."/>
            <person name="Stringer S.C."/>
            <person name="Grant K.A."/>
            <person name="Carter A.C."/>
            <person name="Peck M.W."/>
        </authorList>
    </citation>
    <scope>NUCLEOTIDE SEQUENCE [LARGE SCALE GENOMIC DNA]</scope>
    <source>
        <strain evidence="1 2">H113700579</strain>
    </source>
</reference>
<name>A0A6M0SRP5_CLOBO</name>
<dbReference type="EMBL" id="SGKU01000056">
    <property type="protein sequence ID" value="NFA43982.1"/>
    <property type="molecule type" value="Genomic_DNA"/>
</dbReference>
<dbReference type="Pfam" id="PF05133">
    <property type="entry name" value="SPP1_portal"/>
    <property type="match status" value="1"/>
</dbReference>
<gene>
    <name evidence="1" type="ORF">EXM65_15760</name>
</gene>
<evidence type="ECO:0000313" key="2">
    <source>
        <dbReference type="Proteomes" id="UP000472355"/>
    </source>
</evidence>
<evidence type="ECO:0000313" key="1">
    <source>
        <dbReference type="EMBL" id="NFA43982.1"/>
    </source>
</evidence>